<reference evidence="2 3" key="1">
    <citation type="journal article" date="2015" name="Nature">
        <title>rRNA introns, odd ribosomes, and small enigmatic genomes across a large radiation of phyla.</title>
        <authorList>
            <person name="Brown C.T."/>
            <person name="Hug L.A."/>
            <person name="Thomas B.C."/>
            <person name="Sharon I."/>
            <person name="Castelle C.J."/>
            <person name="Singh A."/>
            <person name="Wilkins M.J."/>
            <person name="Williams K.H."/>
            <person name="Banfield J.F."/>
        </authorList>
    </citation>
    <scope>NUCLEOTIDE SEQUENCE [LARGE SCALE GENOMIC DNA]</scope>
</reference>
<proteinExistence type="predicted"/>
<sequence>MSRVSKIVDLVSRINIKKSMSKVINISILVFVVYGMLNVFNSYAATAEEYANFKIDVAESLKANNERDSIQATDSGPNIYNLGGNTIASYGLKVVEMMDADLFSGTEDVNASTKIGPAGKVSLVGMTDAALISLYENQPGVNLVDHFAKEWVPGYDQANSSTYAASSDGYTFLTSIGIDQLWEKTRLIAYVMFVVVLIAAGFMIMFRQKIGGQLMITVFNTLPGVIAGLVVVTFSFAIVGLVLNFGTLLVNVVASLLNPSGEDLVVVTNPFSLLNVGSFFRQASDETKGIVFGSSGLVALIAGAVAAIVTQGAFLAVAAAAGAAIAVALIAVLIVIIGVVLYASVRVYITVLTAYLGIILDTVMAPFYLVASALPGNSHIGTDWFKRILRNTLVFPLVFLFINLGQYILKTDFNVSFPAGLVGPSSAPGLDTGMNEAVGFLLKGMLTLVLFFVAAESPKFLMDILPTNGGKGAEGAVQGTKAAMSKIPILGSFFG</sequence>
<dbReference type="STRING" id="1619100.UT34_C0002G0136"/>
<dbReference type="AlphaFoldDB" id="A0A0G0MNK3"/>
<evidence type="ECO:0000313" key="3">
    <source>
        <dbReference type="Proteomes" id="UP000034799"/>
    </source>
</evidence>
<comment type="caution">
    <text evidence="2">The sequence shown here is derived from an EMBL/GenBank/DDBJ whole genome shotgun (WGS) entry which is preliminary data.</text>
</comment>
<dbReference type="EMBL" id="LBWK01000002">
    <property type="protein sequence ID" value="KKR05629.1"/>
    <property type="molecule type" value="Genomic_DNA"/>
</dbReference>
<protein>
    <submittedName>
        <fullName evidence="2">Uncharacterized protein</fullName>
    </submittedName>
</protein>
<feature type="transmembrane region" description="Helical" evidence="1">
    <location>
        <begin position="392"/>
        <end position="409"/>
    </location>
</feature>
<evidence type="ECO:0000313" key="2">
    <source>
        <dbReference type="EMBL" id="KKR05629.1"/>
    </source>
</evidence>
<evidence type="ECO:0000256" key="1">
    <source>
        <dbReference type="SAM" id="Phobius"/>
    </source>
</evidence>
<feature type="transmembrane region" description="Helical" evidence="1">
    <location>
        <begin position="289"/>
        <end position="309"/>
    </location>
</feature>
<feature type="transmembrane region" description="Helical" evidence="1">
    <location>
        <begin position="23"/>
        <end position="44"/>
    </location>
</feature>
<gene>
    <name evidence="2" type="ORF">UT34_C0002G0136</name>
</gene>
<keyword evidence="1" id="KW-1133">Transmembrane helix</keyword>
<keyword evidence="1" id="KW-0472">Membrane</keyword>
<name>A0A0G0MNK3_9BACT</name>
<accession>A0A0G0MNK3</accession>
<organism evidence="2 3">
    <name type="scientific">candidate division WS6 bacterium GW2011_GWF2_39_15</name>
    <dbReference type="NCBI Taxonomy" id="1619100"/>
    <lineage>
        <taxon>Bacteria</taxon>
        <taxon>Candidatus Dojkabacteria</taxon>
    </lineage>
</organism>
<dbReference type="Proteomes" id="UP000034799">
    <property type="component" value="Unassembled WGS sequence"/>
</dbReference>
<feature type="transmembrane region" description="Helical" evidence="1">
    <location>
        <begin position="316"/>
        <end position="341"/>
    </location>
</feature>
<feature type="transmembrane region" description="Helical" evidence="1">
    <location>
        <begin position="437"/>
        <end position="455"/>
    </location>
</feature>
<keyword evidence="1" id="KW-0812">Transmembrane</keyword>
<feature type="transmembrane region" description="Helical" evidence="1">
    <location>
        <begin position="347"/>
        <end position="371"/>
    </location>
</feature>
<feature type="transmembrane region" description="Helical" evidence="1">
    <location>
        <begin position="187"/>
        <end position="206"/>
    </location>
</feature>
<feature type="transmembrane region" description="Helical" evidence="1">
    <location>
        <begin position="218"/>
        <end position="243"/>
    </location>
</feature>